<feature type="region of interest" description="Disordered" evidence="3">
    <location>
        <begin position="1272"/>
        <end position="1303"/>
    </location>
</feature>
<evidence type="ECO:0000256" key="1">
    <source>
        <dbReference type="ARBA" id="ARBA00025790"/>
    </source>
</evidence>
<name>A0AAD9KE91_9ANNE</name>
<evidence type="ECO:0000259" key="4">
    <source>
        <dbReference type="Pfam" id="PF07159"/>
    </source>
</evidence>
<evidence type="ECO:0000313" key="6">
    <source>
        <dbReference type="Proteomes" id="UP001208570"/>
    </source>
</evidence>
<dbReference type="PRINTS" id="PR01698">
    <property type="entry name" value="CYTOFMRPINTP"/>
</dbReference>
<accession>A0AAD9KE91</accession>
<dbReference type="GO" id="GO:0005737">
    <property type="term" value="C:cytoplasm"/>
    <property type="evidence" value="ECO:0007669"/>
    <property type="project" value="UniProtKB-UniRule"/>
</dbReference>
<evidence type="ECO:0000313" key="5">
    <source>
        <dbReference type="EMBL" id="KAK2169741.1"/>
    </source>
</evidence>
<keyword evidence="2" id="KW-0963">Cytoplasm</keyword>
<keyword evidence="6" id="KW-1185">Reference proteome</keyword>
<comment type="similarity">
    <text evidence="1 2">Belongs to the CYFIP family.</text>
</comment>
<organism evidence="5 6">
    <name type="scientific">Paralvinella palmiformis</name>
    <dbReference type="NCBI Taxonomy" id="53620"/>
    <lineage>
        <taxon>Eukaryota</taxon>
        <taxon>Metazoa</taxon>
        <taxon>Spiralia</taxon>
        <taxon>Lophotrochozoa</taxon>
        <taxon>Annelida</taxon>
        <taxon>Polychaeta</taxon>
        <taxon>Sedentaria</taxon>
        <taxon>Canalipalpata</taxon>
        <taxon>Terebellida</taxon>
        <taxon>Terebelliformia</taxon>
        <taxon>Alvinellidae</taxon>
        <taxon>Paralvinella</taxon>
    </lineage>
</organism>
<feature type="compositionally biased region" description="Basic and acidic residues" evidence="3">
    <location>
        <begin position="1281"/>
        <end position="1303"/>
    </location>
</feature>
<dbReference type="GO" id="GO:0031267">
    <property type="term" value="F:small GTPase binding"/>
    <property type="evidence" value="ECO:0007669"/>
    <property type="project" value="InterPro"/>
</dbReference>
<evidence type="ECO:0000256" key="3">
    <source>
        <dbReference type="SAM" id="MobiDB-lite"/>
    </source>
</evidence>
<dbReference type="Pfam" id="PF05994">
    <property type="entry name" value="FragX_IP"/>
    <property type="match status" value="1"/>
</dbReference>
<gene>
    <name evidence="5" type="ORF">LSH36_7g07044</name>
</gene>
<reference evidence="5" key="1">
    <citation type="journal article" date="2023" name="Mol. Biol. Evol.">
        <title>Third-Generation Sequencing Reveals the Adaptive Role of the Epigenome in Three Deep-Sea Polychaetes.</title>
        <authorList>
            <person name="Perez M."/>
            <person name="Aroh O."/>
            <person name="Sun Y."/>
            <person name="Lan Y."/>
            <person name="Juniper S.K."/>
            <person name="Young C.R."/>
            <person name="Angers B."/>
            <person name="Qian P.Y."/>
        </authorList>
    </citation>
    <scope>NUCLEOTIDE SEQUENCE</scope>
    <source>
        <strain evidence="5">P08H-3</strain>
    </source>
</reference>
<dbReference type="GO" id="GO:0030833">
    <property type="term" value="P:regulation of actin filament polymerization"/>
    <property type="evidence" value="ECO:0007669"/>
    <property type="project" value="InterPro"/>
</dbReference>
<dbReference type="EMBL" id="JAODUP010000007">
    <property type="protein sequence ID" value="KAK2169741.1"/>
    <property type="molecule type" value="Genomic_DNA"/>
</dbReference>
<dbReference type="PIRSF" id="PIRSF008153">
    <property type="entry name" value="FMR1_interacting"/>
    <property type="match status" value="1"/>
</dbReference>
<evidence type="ECO:0000256" key="2">
    <source>
        <dbReference type="PIRNR" id="PIRNR008153"/>
    </source>
</evidence>
<proteinExistence type="inferred from homology"/>
<feature type="domain" description="CYRIA/CYRIB Rac1 binding" evidence="4">
    <location>
        <begin position="100"/>
        <end position="246"/>
    </location>
</feature>
<dbReference type="InterPro" id="IPR009828">
    <property type="entry name" value="CYRIA/CYRIB_Rac1-bd"/>
</dbReference>
<comment type="caution">
    <text evidence="5">The sequence shown here is derived from an EMBL/GenBank/DDBJ whole genome shotgun (WGS) entry which is preliminary data.</text>
</comment>
<dbReference type="Proteomes" id="UP001208570">
    <property type="component" value="Unassembled WGS sequence"/>
</dbReference>
<dbReference type="InterPro" id="IPR008081">
    <property type="entry name" value="Cytoplasmic_FMR1-int"/>
</dbReference>
<dbReference type="Pfam" id="PF07159">
    <property type="entry name" value="CYRIA-B_Rac1-bd"/>
    <property type="match status" value="1"/>
</dbReference>
<protein>
    <recommendedName>
        <fullName evidence="2">Cytoplasmic FMR1-interacting protein</fullName>
    </recommendedName>
</protein>
<dbReference type="PANTHER" id="PTHR12195">
    <property type="entry name" value="CYTOPLASMIC FMR1-INTERACTING PROTEIN-RELATED"/>
    <property type="match status" value="1"/>
</dbReference>
<sequence>MEEAKNTSELGTENVPHKQPLKISEALVNVNSIIYMTNSIHNCQPMITAPEQAIHHHVNRDTQFDDSWAYGSAVNKFQDELNRQSNLVKLLEQAENYAVVLYTWRSCSLGIPMIKSNAQENRLEIYQTSYEVLKPEIDKLLNFFDFQYRAVQAFCEEMKHVCQERSAFISDGYLHTLGQFINMFAVLDELKNIKASIKNDYSTYKRCVGILKAVSDPKELSKMEAFSMFLATNNSIMTEVKKGMKEIPGYEGLICDIINTCVSNYEHHVYLKTAEKHVLVKVIGFSLHLIDGEFVNINKLENKRRLNLCKIDKIFKQVEVVPLYGDMMIGPFKYIESTPNFDPFRWQHCMSEERSIQAELDSKMMNSLRQEHFTLVSVLTRQCHLNDMIHENNKKYDKSSCLETTPKRQKEDQIHQELYDLALDSLHKLSSWTGKIMELYSWKLLHPCDPLDNRSMPKDAESYERVTKYNYNGEEKSYLVEIIAMIKSVQEILLKLEERFNEAIVRHMYAELQDFVQIQLREPLRKGTKQKKEIIKSTLLAIQDICMDMVSTYSRSNDPLLTKLKKDAETGFKLETERKMVPPSSTQLYLLRTMLESLVEKKDKNTGRKTPRKDLDSSHITMIENFLKKSRYWPYLLNFSKNVQECCDLYQLWYREFYLEMTKGEKKQFPIEMSMPWILTDHILETQHEQMIEFVLYPLDLYNDSAQWALHQFKKQHLYDEIEAEVNLCFDQFVYKLCDEIFSHFKQRASSIMLDRKFRSQCNKLGHSVKYPSNRKYTTLMRTTHFQLLGRSIDLNHLIAQRMNESILRSVKIAISRFECGDLTGIMELQGLISCNRLTHRLLSKYLCLDDFDALVQEADHRVASPLGRISQYLFVSLNTDFMPQFCYNGSTSRFVRTIYPFVDPVENEKPPNAAHHFLWGTKALSNLYSTLYGQYSQFIGPPHFQAMVQMIGYQDIAAIFKEIQTVIKHIIEDTLVPYIRTLSNVLPRRCKMPRYEYTSPGILEYFQAQLADIMMYSDLQPKVFQVFREVGNAVLFCLHLEQALIQKEILEINHAGLFQHVIPKPYLNKKDKTKEDLENELRTHMKEMEAKYRYQNVVPLIKKLGTEEQTQNVTQMAVLTREKLCCGLSIFRKVLEELRSKLSDTVWQGPIPQNGVLDVVENMEFHRLWSAAQFVFCLPQRGNEYTVEMLFGEGLNWAGCTLIVLLNQHRRFESMDFCYHLMKVQRADQKDEMCRGVSVRKMVDRIRKFQILNDQIFSVLTKYMSDGTDGIPDNPIEMLEPPKYEREIESAEPTANKRESVA</sequence>